<dbReference type="OrthoDB" id="2240312at2759"/>
<dbReference type="PANTHER" id="PTHR28079">
    <property type="entry name" value="RNA POLYMERASE I-SPECIFIC TRANSCRIPTION INITIATION FACTOR RRN5"/>
    <property type="match status" value="1"/>
</dbReference>
<feature type="coiled-coil region" evidence="1">
    <location>
        <begin position="675"/>
        <end position="704"/>
    </location>
</feature>
<feature type="compositionally biased region" description="Basic and acidic residues" evidence="2">
    <location>
        <begin position="326"/>
        <end position="338"/>
    </location>
</feature>
<feature type="compositionally biased region" description="Polar residues" evidence="2">
    <location>
        <begin position="1090"/>
        <end position="1099"/>
    </location>
</feature>
<feature type="compositionally biased region" description="Polar residues" evidence="2">
    <location>
        <begin position="55"/>
        <end position="67"/>
    </location>
</feature>
<dbReference type="EMBL" id="ML119133">
    <property type="protein sequence ID" value="RPB11742.1"/>
    <property type="molecule type" value="Genomic_DNA"/>
</dbReference>
<evidence type="ECO:0008006" key="5">
    <source>
        <dbReference type="Google" id="ProtNLM"/>
    </source>
</evidence>
<dbReference type="STRING" id="1392247.A0A3N4KR06"/>
<dbReference type="GO" id="GO:0000500">
    <property type="term" value="C:RNA polymerase I upstream activating factor complex"/>
    <property type="evidence" value="ECO:0007669"/>
    <property type="project" value="InterPro"/>
</dbReference>
<evidence type="ECO:0000313" key="4">
    <source>
        <dbReference type="Proteomes" id="UP000277580"/>
    </source>
</evidence>
<dbReference type="GO" id="GO:0006361">
    <property type="term" value="P:transcription initiation at RNA polymerase I promoter"/>
    <property type="evidence" value="ECO:0007669"/>
    <property type="project" value="TreeGrafter"/>
</dbReference>
<feature type="compositionally biased region" description="Polar residues" evidence="2">
    <location>
        <begin position="406"/>
        <end position="418"/>
    </location>
</feature>
<feature type="region of interest" description="Disordered" evidence="2">
    <location>
        <begin position="1"/>
        <end position="554"/>
    </location>
</feature>
<feature type="compositionally biased region" description="Acidic residues" evidence="2">
    <location>
        <begin position="484"/>
        <end position="493"/>
    </location>
</feature>
<dbReference type="CDD" id="cd00167">
    <property type="entry name" value="SANT"/>
    <property type="match status" value="1"/>
</dbReference>
<feature type="compositionally biased region" description="Acidic residues" evidence="2">
    <location>
        <begin position="339"/>
        <end position="349"/>
    </location>
</feature>
<feature type="compositionally biased region" description="Acidic residues" evidence="2">
    <location>
        <begin position="936"/>
        <end position="973"/>
    </location>
</feature>
<evidence type="ECO:0000256" key="2">
    <source>
        <dbReference type="SAM" id="MobiDB-lite"/>
    </source>
</evidence>
<feature type="compositionally biased region" description="Acidic residues" evidence="2">
    <location>
        <begin position="314"/>
        <end position="325"/>
    </location>
</feature>
<keyword evidence="1" id="KW-0175">Coiled coil</keyword>
<dbReference type="AlphaFoldDB" id="A0A3N4KR06"/>
<feature type="compositionally biased region" description="Acidic residues" evidence="2">
    <location>
        <begin position="217"/>
        <end position="270"/>
    </location>
</feature>
<gene>
    <name evidence="3" type="ORF">P167DRAFT_565615</name>
</gene>
<feature type="compositionally biased region" description="Acidic residues" evidence="2">
    <location>
        <begin position="419"/>
        <end position="445"/>
    </location>
</feature>
<keyword evidence="4" id="KW-1185">Reference proteome</keyword>
<accession>A0A3N4KR06</accession>
<dbReference type="Proteomes" id="UP000277580">
    <property type="component" value="Unassembled WGS sequence"/>
</dbReference>
<feature type="compositionally biased region" description="Basic residues" evidence="2">
    <location>
        <begin position="1107"/>
        <end position="1118"/>
    </location>
</feature>
<dbReference type="PANTHER" id="PTHR28079:SF1">
    <property type="entry name" value="RNA POLYMERASE I-SPECIFIC TRANSCRIPTION INITIATION FACTOR RRN5"/>
    <property type="match status" value="1"/>
</dbReference>
<proteinExistence type="predicted"/>
<protein>
    <recommendedName>
        <fullName evidence="5">Myb-like domain-containing protein</fullName>
    </recommendedName>
</protein>
<dbReference type="SUPFAM" id="SSF46689">
    <property type="entry name" value="Homeodomain-like"/>
    <property type="match status" value="1"/>
</dbReference>
<feature type="region of interest" description="Disordered" evidence="2">
    <location>
        <begin position="929"/>
        <end position="984"/>
    </location>
</feature>
<dbReference type="InterPro" id="IPR009057">
    <property type="entry name" value="Homeodomain-like_sf"/>
</dbReference>
<feature type="compositionally biased region" description="Low complexity" evidence="2">
    <location>
        <begin position="515"/>
        <end position="526"/>
    </location>
</feature>
<dbReference type="InParanoid" id="A0A3N4KR06"/>
<evidence type="ECO:0000256" key="1">
    <source>
        <dbReference type="SAM" id="Coils"/>
    </source>
</evidence>
<name>A0A3N4KR06_9PEZI</name>
<evidence type="ECO:0000313" key="3">
    <source>
        <dbReference type="EMBL" id="RPB11742.1"/>
    </source>
</evidence>
<reference evidence="3 4" key="1">
    <citation type="journal article" date="2018" name="Nat. Ecol. Evol.">
        <title>Pezizomycetes genomes reveal the molecular basis of ectomycorrhizal truffle lifestyle.</title>
        <authorList>
            <person name="Murat C."/>
            <person name="Payen T."/>
            <person name="Noel B."/>
            <person name="Kuo A."/>
            <person name="Morin E."/>
            <person name="Chen J."/>
            <person name="Kohler A."/>
            <person name="Krizsan K."/>
            <person name="Balestrini R."/>
            <person name="Da Silva C."/>
            <person name="Montanini B."/>
            <person name="Hainaut M."/>
            <person name="Levati E."/>
            <person name="Barry K.W."/>
            <person name="Belfiori B."/>
            <person name="Cichocki N."/>
            <person name="Clum A."/>
            <person name="Dockter R.B."/>
            <person name="Fauchery L."/>
            <person name="Guy J."/>
            <person name="Iotti M."/>
            <person name="Le Tacon F."/>
            <person name="Lindquist E.A."/>
            <person name="Lipzen A."/>
            <person name="Malagnac F."/>
            <person name="Mello A."/>
            <person name="Molinier V."/>
            <person name="Miyauchi S."/>
            <person name="Poulain J."/>
            <person name="Riccioni C."/>
            <person name="Rubini A."/>
            <person name="Sitrit Y."/>
            <person name="Splivallo R."/>
            <person name="Traeger S."/>
            <person name="Wang M."/>
            <person name="Zifcakova L."/>
            <person name="Wipf D."/>
            <person name="Zambonelli A."/>
            <person name="Paolocci F."/>
            <person name="Nowrousian M."/>
            <person name="Ottonello S."/>
            <person name="Baldrian P."/>
            <person name="Spatafora J.W."/>
            <person name="Henrissat B."/>
            <person name="Nagy L.G."/>
            <person name="Aury J.M."/>
            <person name="Wincker P."/>
            <person name="Grigoriev I.V."/>
            <person name="Bonfante P."/>
            <person name="Martin F.M."/>
        </authorList>
    </citation>
    <scope>NUCLEOTIDE SEQUENCE [LARGE SCALE GENOMIC DNA]</scope>
    <source>
        <strain evidence="3 4">CCBAS932</strain>
    </source>
</reference>
<feature type="compositionally biased region" description="Acidic residues" evidence="2">
    <location>
        <begin position="357"/>
        <end position="366"/>
    </location>
</feature>
<feature type="region of interest" description="Disordered" evidence="2">
    <location>
        <begin position="1090"/>
        <end position="1118"/>
    </location>
</feature>
<feature type="compositionally biased region" description="Low complexity" evidence="2">
    <location>
        <begin position="132"/>
        <end position="143"/>
    </location>
</feature>
<dbReference type="InterPro" id="IPR001005">
    <property type="entry name" value="SANT/Myb"/>
</dbReference>
<organism evidence="3 4">
    <name type="scientific">Morchella conica CCBAS932</name>
    <dbReference type="NCBI Taxonomy" id="1392247"/>
    <lineage>
        <taxon>Eukaryota</taxon>
        <taxon>Fungi</taxon>
        <taxon>Dikarya</taxon>
        <taxon>Ascomycota</taxon>
        <taxon>Pezizomycotina</taxon>
        <taxon>Pezizomycetes</taxon>
        <taxon>Pezizales</taxon>
        <taxon>Morchellaceae</taxon>
        <taxon>Morchella</taxon>
    </lineage>
</organism>
<dbReference type="InterPro" id="IPR039601">
    <property type="entry name" value="Rrn5"/>
</dbReference>
<feature type="compositionally biased region" description="Acidic residues" evidence="2">
    <location>
        <begin position="144"/>
        <end position="160"/>
    </location>
</feature>
<sequence length="1118" mass="124879">MASVSDPDPDSDADTEASTPLRLLRRRRGPILVSSDTDTDSEPERPPRHLRAPSRTPSWAKSVSRSPSPIVHRRKRAKRSVSPGIGIAIGRWGGDDEKGYESAESGRIRLHKERSPSVLREEESDDEGVSGSGSEVEVSSGESGVDDSEDEDKVESDGESEATSAIEEQLHPDSPTGTAQMRIKRQESPDQELQSDAMSKDEESEDEKEASSSGAEDNAETEPEAETESEVEPEPQLEIESEQEAESEVEAGSEAQVESESEVEFEVESEAETKFESEAGVDSEAESGTETKFESEAELESEAEVETETKFESEAEVELEVETEEETRFESEAERDSETEADSEVDDMPEPWNGPEDSPESESEGEPEPKPEPEPELEDEAQFADESQLETQPLYELPPIIHSYANRATNSGPATPSPSDDDSGAEEEGEGEEGEEEEEEEEEEISAPLASPNKRPTAPLDSPSPSDQSEAGAEEDAESHYTDSGEDESENEFAEIKPTATISSASKGRPKRAAAQRAAEQRAVQRAAERAAKKQAAARRAAARRGERVPKVTGRTRGRQVDVYNPKYIELLNDQIELAASRGLSEIEHDRERVTPVLGSVWTRRERDIFFKYIAIVGKDNVAELSRLIGTKSIVECRAYVKALQDGREHDWHAPAKRWIREREIVSSRDIPAAMELSDECVEALEEEADALELRIRKDEERREKVKWGDLWRLDAASSWIIEKMYKKNEIDEIREIAPEAELLNIHNMLEISESIFMNGSGDDYNWQFLGSDSPAIRHTAFKDIHTLIVSLIRRIVQTTIYMATSRLRGMESQVFGGSSKSKLIRPADVKAAVNCLGLPENSREYWIRIPRRTGLHVYNRKEDIRKKSNIGFIPYDELEQVLKSTRAYGSGSAVNQGDNGDDKEDDEAVEAKMDALLAAAYVERNNNEGIKGEDASDLMDSEISDLDSETSIDGDEDEDDEIHESADSDMDLDGTLRSKPQKKLDSNLEAIDDAEDVYMEVLDKKRSYKEEKALWELMGREPSQPLPKVAKPLPELFPLERKRPLDLMNWRDSAGYLASWETDKRRKTKHDGGLWRGDDDISTAFHSAATLSEPQMTTKVHEHKVIPKKKKRPTAKK</sequence>
<dbReference type="GO" id="GO:0000182">
    <property type="term" value="F:rDNA binding"/>
    <property type="evidence" value="ECO:0007669"/>
    <property type="project" value="TreeGrafter"/>
</dbReference>
<feature type="compositionally biased region" description="Basic and acidic residues" evidence="2">
    <location>
        <begin position="93"/>
        <end position="121"/>
    </location>
</feature>
<feature type="compositionally biased region" description="Acidic residues" evidence="2">
    <location>
        <begin position="296"/>
        <end position="306"/>
    </location>
</feature>
<dbReference type="GO" id="GO:0042790">
    <property type="term" value="P:nucleolar large rRNA transcription by RNA polymerase I"/>
    <property type="evidence" value="ECO:0007669"/>
    <property type="project" value="InterPro"/>
</dbReference>
<feature type="compositionally biased region" description="Acidic residues" evidence="2">
    <location>
        <begin position="374"/>
        <end position="383"/>
    </location>
</feature>
<dbReference type="GO" id="GO:0001181">
    <property type="term" value="F:RNA polymerase I general transcription initiation factor activity"/>
    <property type="evidence" value="ECO:0007669"/>
    <property type="project" value="TreeGrafter"/>
</dbReference>